<dbReference type="AlphaFoldDB" id="A0AAN4YA97"/>
<dbReference type="Pfam" id="PF10585">
    <property type="entry name" value="UBA_E1_SCCH"/>
    <property type="match status" value="1"/>
</dbReference>
<dbReference type="FunFam" id="3.10.290.20:FF:000005">
    <property type="entry name" value="Ubiquitin-activating enzyme E1-like"/>
    <property type="match status" value="1"/>
</dbReference>
<sequence>MGSPEFAHKVFTKVFKEDIDRLRGMEDMWKMRKAPEPLDFEKIQEETSTIEPTISCNDQKVWTLAEDLVVFKDRLKTLLDTTKSDVKPILVFDKDDVDTLDFVTASANLRATIFGIEPKSKFDTKRKCFRNDHRDTAKIFLERSGARAINSDSLKPPNPNCPVCSVAQARVKIDPERATINDLVQDVLRLQLGYGEELSVSNELGTIYDPDLEDNLTKKLSELGVSNESLITIIDEEDEQPRVNLELVVVTEKPESSTGEQKPITLVKVPEIPRKPRAPTPTVGEHVNGSSDPNKRKRNAEEAGLTNGEDRSKRVASMSVADGDGSNPIVLDETEGGAILIDD</sequence>
<protein>
    <submittedName>
        <fullName evidence="9">Unnamed protein product</fullName>
    </submittedName>
</protein>
<name>A0AAN4YA97_ASPOZ</name>
<evidence type="ECO:0000256" key="2">
    <source>
        <dbReference type="ARBA" id="ARBA00022741"/>
    </source>
</evidence>
<dbReference type="GO" id="GO:0008641">
    <property type="term" value="F:ubiquitin-like modifier activating enzyme activity"/>
    <property type="evidence" value="ECO:0007669"/>
    <property type="project" value="InterPro"/>
</dbReference>
<evidence type="ECO:0000256" key="1">
    <source>
        <dbReference type="ARBA" id="ARBA00005673"/>
    </source>
</evidence>
<organism evidence="9 10">
    <name type="scientific">Aspergillus oryzae</name>
    <name type="common">Yellow koji mold</name>
    <dbReference type="NCBI Taxonomy" id="5062"/>
    <lineage>
        <taxon>Eukaryota</taxon>
        <taxon>Fungi</taxon>
        <taxon>Dikarya</taxon>
        <taxon>Ascomycota</taxon>
        <taxon>Pezizomycotina</taxon>
        <taxon>Eurotiomycetes</taxon>
        <taxon>Eurotiomycetidae</taxon>
        <taxon>Eurotiales</taxon>
        <taxon>Aspergillaceae</taxon>
        <taxon>Aspergillus</taxon>
        <taxon>Aspergillus subgen. Circumdati</taxon>
    </lineage>
</organism>
<evidence type="ECO:0000313" key="10">
    <source>
        <dbReference type="Proteomes" id="UP001165205"/>
    </source>
</evidence>
<dbReference type="EMBL" id="BSYA01000017">
    <property type="protein sequence ID" value="GMG25236.1"/>
    <property type="molecule type" value="Genomic_DNA"/>
</dbReference>
<dbReference type="SUPFAM" id="SSF69572">
    <property type="entry name" value="Activating enzymes of the ubiquitin-like proteins"/>
    <property type="match status" value="2"/>
</dbReference>
<keyword evidence="4" id="KW-0067">ATP-binding</keyword>
<proteinExistence type="inferred from homology"/>
<dbReference type="InterPro" id="IPR023318">
    <property type="entry name" value="Ub_act_enz_dom_a_sf"/>
</dbReference>
<dbReference type="InterPro" id="IPR019572">
    <property type="entry name" value="UBA_E1_SCCH"/>
</dbReference>
<dbReference type="Proteomes" id="UP001165205">
    <property type="component" value="Unassembled WGS sequence"/>
</dbReference>
<evidence type="ECO:0000259" key="8">
    <source>
        <dbReference type="Pfam" id="PF14732"/>
    </source>
</evidence>
<comment type="similarity">
    <text evidence="1">Belongs to the ubiquitin-activating E1 family.</text>
</comment>
<evidence type="ECO:0000256" key="5">
    <source>
        <dbReference type="ARBA" id="ARBA00043952"/>
    </source>
</evidence>
<dbReference type="InterPro" id="IPR035985">
    <property type="entry name" value="Ubiquitin-activating_enz"/>
</dbReference>
<dbReference type="Gene3D" id="3.10.290.20">
    <property type="entry name" value="Ubiquitin-like 2 activating enzyme e1b. Chain: B, domain 3"/>
    <property type="match status" value="1"/>
</dbReference>
<keyword evidence="3" id="KW-0833">Ubl conjugation pathway</keyword>
<evidence type="ECO:0000313" key="9">
    <source>
        <dbReference type="EMBL" id="GMG25236.1"/>
    </source>
</evidence>
<accession>A0AAN4YA97</accession>
<dbReference type="InterPro" id="IPR028077">
    <property type="entry name" value="UAE_UbL_dom"/>
</dbReference>
<feature type="region of interest" description="Disordered" evidence="6">
    <location>
        <begin position="271"/>
        <end position="343"/>
    </location>
</feature>
<evidence type="ECO:0000256" key="6">
    <source>
        <dbReference type="SAM" id="MobiDB-lite"/>
    </source>
</evidence>
<dbReference type="Pfam" id="PF14732">
    <property type="entry name" value="UAE_UbL"/>
    <property type="match status" value="1"/>
</dbReference>
<feature type="domain" description="Ubiquitin-activating enzyme SCCH" evidence="7">
    <location>
        <begin position="65"/>
        <end position="125"/>
    </location>
</feature>
<feature type="domain" description="Ubiquitin/SUMO-activating enzyme ubiquitin-like" evidence="8">
    <location>
        <begin position="171"/>
        <end position="250"/>
    </location>
</feature>
<evidence type="ECO:0000256" key="3">
    <source>
        <dbReference type="ARBA" id="ARBA00022786"/>
    </source>
</evidence>
<reference evidence="9" key="1">
    <citation type="submission" date="2023-04" db="EMBL/GenBank/DDBJ databases">
        <title>Aspergillus oryzae NBRC 4228.</title>
        <authorList>
            <person name="Ichikawa N."/>
            <person name="Sato H."/>
            <person name="Tonouchi N."/>
        </authorList>
    </citation>
    <scope>NUCLEOTIDE SEQUENCE</scope>
    <source>
        <strain evidence="9">NBRC 4228</strain>
    </source>
</reference>
<keyword evidence="2" id="KW-0547">Nucleotide-binding</keyword>
<dbReference type="Gene3D" id="1.10.10.520">
    <property type="entry name" value="Ubiquitin activating enzymes (Uba3). Chain: B, domain 2"/>
    <property type="match status" value="1"/>
</dbReference>
<dbReference type="GO" id="GO:0005524">
    <property type="term" value="F:ATP binding"/>
    <property type="evidence" value="ECO:0007669"/>
    <property type="project" value="UniProtKB-KW"/>
</dbReference>
<comment type="pathway">
    <text evidence="5">Protein modification.</text>
</comment>
<evidence type="ECO:0000259" key="7">
    <source>
        <dbReference type="Pfam" id="PF10585"/>
    </source>
</evidence>
<evidence type="ECO:0000256" key="4">
    <source>
        <dbReference type="ARBA" id="ARBA00022840"/>
    </source>
</evidence>
<gene>
    <name evidence="9" type="ORF">Aory04_000231700</name>
</gene>
<comment type="caution">
    <text evidence="9">The sequence shown here is derived from an EMBL/GenBank/DDBJ whole genome shotgun (WGS) entry which is preliminary data.</text>
</comment>